<evidence type="ECO:0000313" key="6">
    <source>
        <dbReference type="Proteomes" id="UP000038010"/>
    </source>
</evidence>
<evidence type="ECO:0000313" key="5">
    <source>
        <dbReference type="EMBL" id="KPI43093.1"/>
    </source>
</evidence>
<feature type="region of interest" description="Disordered" evidence="4">
    <location>
        <begin position="1"/>
        <end position="125"/>
    </location>
</feature>
<dbReference type="EMBL" id="LFJN01000006">
    <property type="protein sequence ID" value="KPI43093.1"/>
    <property type="molecule type" value="Genomic_DNA"/>
</dbReference>
<feature type="region of interest" description="Disordered" evidence="4">
    <location>
        <begin position="531"/>
        <end position="550"/>
    </location>
</feature>
<comment type="similarity">
    <text evidence="2">Belongs to the NOC2 family.</text>
</comment>
<gene>
    <name evidence="5" type="ORF">AB675_2059</name>
</gene>
<comment type="subcellular location">
    <subcellularLocation>
        <location evidence="1">Nucleus</location>
    </subcellularLocation>
</comment>
<dbReference type="PANTHER" id="PTHR12687">
    <property type="entry name" value="NUCLEOLAR COMPLEX 2 AND RAD4-RELATED"/>
    <property type="match status" value="1"/>
</dbReference>
<keyword evidence="3" id="KW-0539">Nucleus</keyword>
<feature type="compositionally biased region" description="Acidic residues" evidence="4">
    <location>
        <begin position="62"/>
        <end position="71"/>
    </location>
</feature>
<evidence type="ECO:0000256" key="1">
    <source>
        <dbReference type="ARBA" id="ARBA00004123"/>
    </source>
</evidence>
<dbReference type="GO" id="GO:0030691">
    <property type="term" value="C:Noc2p-Noc3p complex"/>
    <property type="evidence" value="ECO:0007669"/>
    <property type="project" value="TreeGrafter"/>
</dbReference>
<dbReference type="OrthoDB" id="10266662at2759"/>
<dbReference type="InterPro" id="IPR005343">
    <property type="entry name" value="Noc2"/>
</dbReference>
<dbReference type="VEuPathDB" id="FungiDB:AB675_2059"/>
<evidence type="ECO:0000256" key="3">
    <source>
        <dbReference type="ARBA" id="ARBA00023242"/>
    </source>
</evidence>
<dbReference type="GO" id="GO:0005730">
    <property type="term" value="C:nucleolus"/>
    <property type="evidence" value="ECO:0007669"/>
    <property type="project" value="TreeGrafter"/>
</dbReference>
<dbReference type="GeneID" id="28733878"/>
<dbReference type="PANTHER" id="PTHR12687:SF4">
    <property type="entry name" value="NUCLEOLAR COMPLEX PROTEIN 2 HOMOLOG"/>
    <property type="match status" value="1"/>
</dbReference>
<feature type="compositionally biased region" description="Basic and acidic residues" evidence="4">
    <location>
        <begin position="9"/>
        <end position="28"/>
    </location>
</feature>
<dbReference type="Proteomes" id="UP000038010">
    <property type="component" value="Unassembled WGS sequence"/>
</dbReference>
<dbReference type="STRING" id="1664694.A0A0N1H897"/>
<feature type="region of interest" description="Disordered" evidence="4">
    <location>
        <begin position="565"/>
        <end position="588"/>
    </location>
</feature>
<accession>A0A0N1H897</accession>
<protein>
    <submittedName>
        <fullName evidence="5">Nucleolar complex protein 2</fullName>
    </submittedName>
</protein>
<proteinExistence type="inferred from homology"/>
<feature type="compositionally biased region" description="Polar residues" evidence="4">
    <location>
        <begin position="535"/>
        <end position="550"/>
    </location>
</feature>
<sequence>MGKQSKATKKFEKSKLSGTLERRKDFAKVKQRHKQKENRQRNAAKRAEKDEAQVSDSGAVDDQPDVEDMDRDEFFQDSVAIPEPVAKSSNKKRKRDEKPTKDDGSEGGSFDGEDEDADFKGQLDALAQKDPEFYKYLKENDAELLDFDEDADLAEVDALSDGEDERPSKKQKTATNTELDLATVRKWKKALEEQNSVRSLRQVVLAFRSAVAGDEEEEKGKDTKYKIPSSDVYHEVLITALDDVPKVLAHHLPVKESASGKIHISTNTPKFKTLSPLIKSHISSLHTLLNQLSDSTTLRKALASFEPLLAYLLQYRKFLKIIIRTISTIWSSTSSDEATRISAFLILRRLTVIGDPGLRETILKSTYESLVRGARSPTETTLPGINLMKNSAAELYGIDQKVSYTTAFKHIRQLAMHLRTHVAKPTKDSYKQIYNWQYVHSLDFWSRVLTTHCNALTEAQSGKSANESHLRPLIYPLVQITTATIRLIPTATYFPLRFHLIRSLLRISQSTGTYIPLASALLEVLSSPELRKPATNKQPSSTTPLKPLDFTTSLRAPTSYLKPAPTKIHSAFNSSSSSPSSSSSGQSP</sequence>
<dbReference type="Pfam" id="PF03715">
    <property type="entry name" value="Noc2"/>
    <property type="match status" value="1"/>
</dbReference>
<keyword evidence="6" id="KW-1185">Reference proteome</keyword>
<evidence type="ECO:0000256" key="2">
    <source>
        <dbReference type="ARBA" id="ARBA00005907"/>
    </source>
</evidence>
<name>A0A0N1H897_9EURO</name>
<dbReference type="GO" id="GO:0030690">
    <property type="term" value="C:Noc1p-Noc2p complex"/>
    <property type="evidence" value="ECO:0007669"/>
    <property type="project" value="TreeGrafter"/>
</dbReference>
<dbReference type="AlphaFoldDB" id="A0A0N1H897"/>
<comment type="caution">
    <text evidence="5">The sequence shown here is derived from an EMBL/GenBank/DDBJ whole genome shotgun (WGS) entry which is preliminary data.</text>
</comment>
<dbReference type="GO" id="GO:0005654">
    <property type="term" value="C:nucleoplasm"/>
    <property type="evidence" value="ECO:0007669"/>
    <property type="project" value="TreeGrafter"/>
</dbReference>
<organism evidence="5 6">
    <name type="scientific">Cyphellophora attinorum</name>
    <dbReference type="NCBI Taxonomy" id="1664694"/>
    <lineage>
        <taxon>Eukaryota</taxon>
        <taxon>Fungi</taxon>
        <taxon>Dikarya</taxon>
        <taxon>Ascomycota</taxon>
        <taxon>Pezizomycotina</taxon>
        <taxon>Eurotiomycetes</taxon>
        <taxon>Chaetothyriomycetidae</taxon>
        <taxon>Chaetothyriales</taxon>
        <taxon>Cyphellophoraceae</taxon>
        <taxon>Cyphellophora</taxon>
    </lineage>
</organism>
<evidence type="ECO:0000256" key="4">
    <source>
        <dbReference type="SAM" id="MobiDB-lite"/>
    </source>
</evidence>
<reference evidence="5 6" key="1">
    <citation type="submission" date="2015-06" db="EMBL/GenBank/DDBJ databases">
        <title>Draft genome of the ant-associated black yeast Phialophora attae CBS 131958.</title>
        <authorList>
            <person name="Moreno L.F."/>
            <person name="Stielow B.J."/>
            <person name="de Hoog S."/>
            <person name="Vicente V.A."/>
            <person name="Weiss V.A."/>
            <person name="de Vries M."/>
            <person name="Cruz L.M."/>
            <person name="Souza E.M."/>
        </authorList>
    </citation>
    <scope>NUCLEOTIDE SEQUENCE [LARGE SCALE GENOMIC DNA]</scope>
    <source>
        <strain evidence="5 6">CBS 131958</strain>
    </source>
</reference>
<dbReference type="GO" id="GO:0042273">
    <property type="term" value="P:ribosomal large subunit biogenesis"/>
    <property type="evidence" value="ECO:0007669"/>
    <property type="project" value="TreeGrafter"/>
</dbReference>
<feature type="compositionally biased region" description="Basic and acidic residues" evidence="4">
    <location>
        <begin position="37"/>
        <end position="52"/>
    </location>
</feature>
<dbReference type="RefSeq" id="XP_018003056.1">
    <property type="nucleotide sequence ID" value="XM_018141998.1"/>
</dbReference>
<feature type="compositionally biased region" description="Low complexity" evidence="4">
    <location>
        <begin position="574"/>
        <end position="588"/>
    </location>
</feature>